<feature type="compositionally biased region" description="Low complexity" evidence="1">
    <location>
        <begin position="7"/>
        <end position="26"/>
    </location>
</feature>
<dbReference type="EMBL" id="JABWDY010036668">
    <property type="protein sequence ID" value="KAF5181024.1"/>
    <property type="molecule type" value="Genomic_DNA"/>
</dbReference>
<proteinExistence type="predicted"/>
<keyword evidence="3" id="KW-1185">Reference proteome</keyword>
<feature type="region of interest" description="Disordered" evidence="1">
    <location>
        <begin position="1"/>
        <end position="33"/>
    </location>
</feature>
<comment type="caution">
    <text evidence="2">The sequence shown here is derived from an EMBL/GenBank/DDBJ whole genome shotgun (WGS) entry which is preliminary data.</text>
</comment>
<dbReference type="AlphaFoldDB" id="A0A7J6V7C7"/>
<evidence type="ECO:0000256" key="1">
    <source>
        <dbReference type="SAM" id="MobiDB-lite"/>
    </source>
</evidence>
<name>A0A7J6V7C7_THATH</name>
<evidence type="ECO:0000313" key="2">
    <source>
        <dbReference type="EMBL" id="KAF5181024.1"/>
    </source>
</evidence>
<evidence type="ECO:0000313" key="3">
    <source>
        <dbReference type="Proteomes" id="UP000554482"/>
    </source>
</evidence>
<sequence>MDCHPDVSVLKSSSSSTVESHLSPSVVKNAPNLNIFPEDNATGFSRCSAEAVGRYQPPTEP</sequence>
<gene>
    <name evidence="2" type="ORF">FRX31_029389</name>
</gene>
<accession>A0A7J6V7C7</accession>
<reference evidence="2 3" key="1">
    <citation type="submission" date="2020-06" db="EMBL/GenBank/DDBJ databases">
        <title>Transcriptomic and genomic resources for Thalictrum thalictroides and T. hernandezii: Facilitating candidate gene discovery in an emerging model plant lineage.</title>
        <authorList>
            <person name="Arias T."/>
            <person name="Riano-Pachon D.M."/>
            <person name="Di Stilio V.S."/>
        </authorList>
    </citation>
    <scope>NUCLEOTIDE SEQUENCE [LARGE SCALE GENOMIC DNA]</scope>
    <source>
        <strain evidence="3">cv. WT478/WT964</strain>
        <tissue evidence="2">Leaves</tissue>
    </source>
</reference>
<protein>
    <submittedName>
        <fullName evidence="2">Uncharacterized protein</fullName>
    </submittedName>
</protein>
<organism evidence="2 3">
    <name type="scientific">Thalictrum thalictroides</name>
    <name type="common">Rue-anemone</name>
    <name type="synonym">Anemone thalictroides</name>
    <dbReference type="NCBI Taxonomy" id="46969"/>
    <lineage>
        <taxon>Eukaryota</taxon>
        <taxon>Viridiplantae</taxon>
        <taxon>Streptophyta</taxon>
        <taxon>Embryophyta</taxon>
        <taxon>Tracheophyta</taxon>
        <taxon>Spermatophyta</taxon>
        <taxon>Magnoliopsida</taxon>
        <taxon>Ranunculales</taxon>
        <taxon>Ranunculaceae</taxon>
        <taxon>Thalictroideae</taxon>
        <taxon>Thalictrum</taxon>
    </lineage>
</organism>
<dbReference type="Proteomes" id="UP000554482">
    <property type="component" value="Unassembled WGS sequence"/>
</dbReference>